<dbReference type="STRING" id="1120976.SAMN03080606_01462"/>
<evidence type="ECO:0000256" key="1">
    <source>
        <dbReference type="SAM" id="Phobius"/>
    </source>
</evidence>
<accession>A0A1G5FLM7</accession>
<keyword evidence="3" id="KW-1185">Reference proteome</keyword>
<proteinExistence type="predicted"/>
<reference evidence="2 3" key="1">
    <citation type="submission" date="2016-10" db="EMBL/GenBank/DDBJ databases">
        <authorList>
            <person name="de Groot N.N."/>
        </authorList>
    </citation>
    <scope>NUCLEOTIDE SEQUENCE [LARGE SCALE GENOMIC DNA]</scope>
    <source>
        <strain evidence="2 3">DSM 18978</strain>
    </source>
</reference>
<dbReference type="PANTHER" id="PTHR34821:SF2">
    <property type="entry name" value="INNER MEMBRANE PROTEIN YDCZ"/>
    <property type="match status" value="1"/>
</dbReference>
<keyword evidence="1" id="KW-0812">Transmembrane</keyword>
<dbReference type="GO" id="GO:0005886">
    <property type="term" value="C:plasma membrane"/>
    <property type="evidence" value="ECO:0007669"/>
    <property type="project" value="TreeGrafter"/>
</dbReference>
<sequence length="140" mass="15194">MNYLMALLIGILLALFIHLNGLLSIYTDVYSSSLIVHFIGMLGAISIVKLKGEKSKKQAVYPFYFYSGGVLGALIVVVNNISFQWLGVSVTVAFILLGQIAASLVVDNFGLLGMKKIPQKMEQVPGFLLIILGVIIMMIG</sequence>
<feature type="transmembrane region" description="Helical" evidence="1">
    <location>
        <begin position="124"/>
        <end position="139"/>
    </location>
</feature>
<dbReference type="RefSeq" id="WP_176758905.1">
    <property type="nucleotide sequence ID" value="NZ_FMUS01000007.1"/>
</dbReference>
<keyword evidence="1" id="KW-1133">Transmembrane helix</keyword>
<dbReference type="Proteomes" id="UP000198636">
    <property type="component" value="Unassembled WGS sequence"/>
</dbReference>
<keyword evidence="1" id="KW-0472">Membrane</keyword>
<evidence type="ECO:0000313" key="2">
    <source>
        <dbReference type="EMBL" id="SCY40185.1"/>
    </source>
</evidence>
<dbReference type="AlphaFoldDB" id="A0A1G5FLM7"/>
<protein>
    <submittedName>
        <fullName evidence="2">Transporter family-2 protein</fullName>
    </submittedName>
</protein>
<organism evidence="2 3">
    <name type="scientific">Alkaliphilus peptidifermentans DSM 18978</name>
    <dbReference type="NCBI Taxonomy" id="1120976"/>
    <lineage>
        <taxon>Bacteria</taxon>
        <taxon>Bacillati</taxon>
        <taxon>Bacillota</taxon>
        <taxon>Clostridia</taxon>
        <taxon>Peptostreptococcales</taxon>
        <taxon>Natronincolaceae</taxon>
        <taxon>Alkaliphilus</taxon>
    </lineage>
</organism>
<evidence type="ECO:0000313" key="3">
    <source>
        <dbReference type="Proteomes" id="UP000198636"/>
    </source>
</evidence>
<feature type="transmembrane region" description="Helical" evidence="1">
    <location>
        <begin position="34"/>
        <end position="51"/>
    </location>
</feature>
<dbReference type="PANTHER" id="PTHR34821">
    <property type="entry name" value="INNER MEMBRANE PROTEIN YDCZ"/>
    <property type="match status" value="1"/>
</dbReference>
<dbReference type="Pfam" id="PF04657">
    <property type="entry name" value="DMT_YdcZ"/>
    <property type="match status" value="1"/>
</dbReference>
<feature type="transmembrane region" description="Helical" evidence="1">
    <location>
        <begin position="63"/>
        <end position="86"/>
    </location>
</feature>
<gene>
    <name evidence="2" type="ORF">SAMN03080606_01462</name>
</gene>
<dbReference type="EMBL" id="FMUS01000007">
    <property type="protein sequence ID" value="SCY40185.1"/>
    <property type="molecule type" value="Genomic_DNA"/>
</dbReference>
<name>A0A1G5FLM7_9FIRM</name>
<feature type="transmembrane region" description="Helical" evidence="1">
    <location>
        <begin position="92"/>
        <end position="112"/>
    </location>
</feature>
<dbReference type="InterPro" id="IPR006750">
    <property type="entry name" value="YdcZ"/>
</dbReference>